<dbReference type="GO" id="GO:0043565">
    <property type="term" value="F:sequence-specific DNA binding"/>
    <property type="evidence" value="ECO:0007669"/>
    <property type="project" value="InterPro"/>
</dbReference>
<name>A0A3E3K0T0_9FIRM</name>
<evidence type="ECO:0000256" key="3">
    <source>
        <dbReference type="ARBA" id="ARBA00023163"/>
    </source>
</evidence>
<protein>
    <submittedName>
        <fullName evidence="6">AraC family transcriptional regulator</fullName>
    </submittedName>
</protein>
<organism evidence="6 7">
    <name type="scientific">Sellimonas intestinalis</name>
    <dbReference type="NCBI Taxonomy" id="1653434"/>
    <lineage>
        <taxon>Bacteria</taxon>
        <taxon>Bacillati</taxon>
        <taxon>Bacillota</taxon>
        <taxon>Clostridia</taxon>
        <taxon>Lachnospirales</taxon>
        <taxon>Lachnospiraceae</taxon>
        <taxon>Sellimonas</taxon>
    </lineage>
</organism>
<keyword evidence="2" id="KW-0238">DNA-binding</keyword>
<keyword evidence="4" id="KW-0812">Transmembrane</keyword>
<proteinExistence type="predicted"/>
<evidence type="ECO:0000259" key="5">
    <source>
        <dbReference type="PROSITE" id="PS01124"/>
    </source>
</evidence>
<keyword evidence="7" id="KW-1185">Reference proteome</keyword>
<keyword evidence="1" id="KW-0805">Transcription regulation</keyword>
<feature type="transmembrane region" description="Helical" evidence="4">
    <location>
        <begin position="16"/>
        <end position="36"/>
    </location>
</feature>
<feature type="transmembrane region" description="Helical" evidence="4">
    <location>
        <begin position="298"/>
        <end position="319"/>
    </location>
</feature>
<dbReference type="PROSITE" id="PS00041">
    <property type="entry name" value="HTH_ARAC_FAMILY_1"/>
    <property type="match status" value="1"/>
</dbReference>
<dbReference type="PROSITE" id="PS01124">
    <property type="entry name" value="HTH_ARAC_FAMILY_2"/>
    <property type="match status" value="1"/>
</dbReference>
<evidence type="ECO:0000256" key="2">
    <source>
        <dbReference type="ARBA" id="ARBA00023125"/>
    </source>
</evidence>
<accession>A0A3E3K0T0</accession>
<reference evidence="6 7" key="1">
    <citation type="submission" date="2018-08" db="EMBL/GenBank/DDBJ databases">
        <title>A genome reference for cultivated species of the human gut microbiota.</title>
        <authorList>
            <person name="Zou Y."/>
            <person name="Xue W."/>
            <person name="Luo G."/>
        </authorList>
    </citation>
    <scope>NUCLEOTIDE SEQUENCE [LARGE SCALE GENOMIC DNA]</scope>
    <source>
        <strain evidence="6 7">AF37-2AT</strain>
    </source>
</reference>
<dbReference type="AlphaFoldDB" id="A0A3E3K0T0"/>
<dbReference type="SMART" id="SM00342">
    <property type="entry name" value="HTH_ARAC"/>
    <property type="match status" value="1"/>
</dbReference>
<evidence type="ECO:0000313" key="6">
    <source>
        <dbReference type="EMBL" id="RGE86124.1"/>
    </source>
</evidence>
<sequence length="705" mass="81568">MEMFLGFHLSKLKKHWIFPLLAGCMLIFVLLFAVNIRAVNMMEQEKIRETETIIDTARQGIDHYLFTIQSSASELLLNNQNMVLQSAEDISAFSTPEAYRYSELMKNIKIANSMIEDIYLYYPVWDYIVGTEGCYNSRNYFLLNSELSSKGYAEWKSHILESDNINFFFSPLGKNEEKLYFRQQIPASRERDPQSILIIGVNDTEFMRLLDMALPNDDGTSIFVLTEEEQLYLSRMKESAPSNSELQDLLTRNPNESEKVDEDGYVGWEMPSAHHAFYYVVLSNKEVLVAHIKSIQHLLIMGIILCTGIGLAISLFLGLKQHKSIEKTINSLNDKVLWSIKESALGDVLNQRQSDPEALRNLFQTAGILFDYIYYSFILADVSFQRDKHQSKENLQEVGQSLEREYSFVDVVPTLIGDTAVFLLNYESTDSDLLCRIEELIRQQWEKEDIRMRQSEVFMSESQMVSIYEQTLLFFHKELGLPGETIPQEKEEVLIFDRWKKALMLREYAEAKAMVPEVLASYVLSADDAYVRTSRQYAVINTVIQSAQGEDTRYHGNHMPEWMNALKGCDSVKELSACLKEILSEFEDLGSQYTMRQKERLSYKIKKIIEENYNQHFLGLCYISEQVGVSTSYVSKVFKEEYGIGVVEYMNELRIEAAKKLMEKEGITIKEVAEQVGFTSDIHFIRIFKKYENITPGVYKRQNKV</sequence>
<dbReference type="GO" id="GO:0003700">
    <property type="term" value="F:DNA-binding transcription factor activity"/>
    <property type="evidence" value="ECO:0007669"/>
    <property type="project" value="InterPro"/>
</dbReference>
<dbReference type="SUPFAM" id="SSF46689">
    <property type="entry name" value="Homeodomain-like"/>
    <property type="match status" value="1"/>
</dbReference>
<dbReference type="Gene3D" id="1.10.10.60">
    <property type="entry name" value="Homeodomain-like"/>
    <property type="match status" value="2"/>
</dbReference>
<gene>
    <name evidence="6" type="ORF">DW016_11585</name>
</gene>
<dbReference type="InterPro" id="IPR009057">
    <property type="entry name" value="Homeodomain-like_sf"/>
</dbReference>
<keyword evidence="4" id="KW-0472">Membrane</keyword>
<dbReference type="OrthoDB" id="1975037at2"/>
<evidence type="ECO:0000256" key="4">
    <source>
        <dbReference type="SAM" id="Phobius"/>
    </source>
</evidence>
<feature type="domain" description="HTH araC/xylS-type" evidence="5">
    <location>
        <begin position="603"/>
        <end position="702"/>
    </location>
</feature>
<keyword evidence="3" id="KW-0804">Transcription</keyword>
<dbReference type="EMBL" id="QVLX01000006">
    <property type="protein sequence ID" value="RGE86124.1"/>
    <property type="molecule type" value="Genomic_DNA"/>
</dbReference>
<dbReference type="Proteomes" id="UP000261080">
    <property type="component" value="Unassembled WGS sequence"/>
</dbReference>
<dbReference type="PANTHER" id="PTHR43280">
    <property type="entry name" value="ARAC-FAMILY TRANSCRIPTIONAL REGULATOR"/>
    <property type="match status" value="1"/>
</dbReference>
<dbReference type="PANTHER" id="PTHR43280:SF2">
    <property type="entry name" value="HTH-TYPE TRANSCRIPTIONAL REGULATOR EXSA"/>
    <property type="match status" value="1"/>
</dbReference>
<dbReference type="InterPro" id="IPR018062">
    <property type="entry name" value="HTH_AraC-typ_CS"/>
</dbReference>
<comment type="caution">
    <text evidence="6">The sequence shown here is derived from an EMBL/GenBank/DDBJ whole genome shotgun (WGS) entry which is preliminary data.</text>
</comment>
<dbReference type="InterPro" id="IPR018060">
    <property type="entry name" value="HTH_AraC"/>
</dbReference>
<dbReference type="RefSeq" id="WP_062304408.1">
    <property type="nucleotide sequence ID" value="NZ_CALBAT010000022.1"/>
</dbReference>
<dbReference type="Pfam" id="PF12833">
    <property type="entry name" value="HTH_18"/>
    <property type="match status" value="1"/>
</dbReference>
<evidence type="ECO:0000313" key="7">
    <source>
        <dbReference type="Proteomes" id="UP000261080"/>
    </source>
</evidence>
<keyword evidence="4" id="KW-1133">Transmembrane helix</keyword>
<evidence type="ECO:0000256" key="1">
    <source>
        <dbReference type="ARBA" id="ARBA00023015"/>
    </source>
</evidence>